<dbReference type="Pfam" id="PF03631">
    <property type="entry name" value="Virul_fac_BrkB"/>
    <property type="match status" value="1"/>
</dbReference>
<keyword evidence="4 6" id="KW-1133">Transmembrane helix</keyword>
<dbReference type="InterPro" id="IPR017039">
    <property type="entry name" value="Virul_fac_BrkB"/>
</dbReference>
<dbReference type="AlphaFoldDB" id="A0A9X2KW74"/>
<proteinExistence type="predicted"/>
<feature type="transmembrane region" description="Helical" evidence="6">
    <location>
        <begin position="43"/>
        <end position="70"/>
    </location>
</feature>
<protein>
    <submittedName>
        <fullName evidence="7">YihY/virulence factor BrkB family protein</fullName>
    </submittedName>
</protein>
<keyword evidence="3 6" id="KW-0812">Transmembrane</keyword>
<dbReference type="EMBL" id="JANCNS010000001">
    <property type="protein sequence ID" value="MCP9199004.1"/>
    <property type="molecule type" value="Genomic_DNA"/>
</dbReference>
<evidence type="ECO:0000256" key="2">
    <source>
        <dbReference type="ARBA" id="ARBA00022475"/>
    </source>
</evidence>
<feature type="transmembrane region" description="Helical" evidence="6">
    <location>
        <begin position="153"/>
        <end position="175"/>
    </location>
</feature>
<evidence type="ECO:0000256" key="5">
    <source>
        <dbReference type="ARBA" id="ARBA00023136"/>
    </source>
</evidence>
<dbReference type="PIRSF" id="PIRSF035875">
    <property type="entry name" value="RNase_BN"/>
    <property type="match status" value="1"/>
</dbReference>
<gene>
    <name evidence="7" type="ORF">MKO06_03730</name>
</gene>
<evidence type="ECO:0000256" key="4">
    <source>
        <dbReference type="ARBA" id="ARBA00022989"/>
    </source>
</evidence>
<dbReference type="NCBIfam" id="TIGR00765">
    <property type="entry name" value="yihY_not_rbn"/>
    <property type="match status" value="1"/>
</dbReference>
<feature type="transmembrane region" description="Helical" evidence="6">
    <location>
        <begin position="227"/>
        <end position="249"/>
    </location>
</feature>
<name>A0A9X2KW74_9FLAO</name>
<evidence type="ECO:0000256" key="6">
    <source>
        <dbReference type="SAM" id="Phobius"/>
    </source>
</evidence>
<comment type="subcellular location">
    <subcellularLocation>
        <location evidence="1">Cell membrane</location>
        <topology evidence="1">Multi-pass membrane protein</topology>
    </subcellularLocation>
</comment>
<evidence type="ECO:0000313" key="7">
    <source>
        <dbReference type="EMBL" id="MCP9199004.1"/>
    </source>
</evidence>
<accession>A0A9X2KW74</accession>
<comment type="caution">
    <text evidence="7">The sequence shown here is derived from an EMBL/GenBank/DDBJ whole genome shotgun (WGS) entry which is preliminary data.</text>
</comment>
<evidence type="ECO:0000256" key="1">
    <source>
        <dbReference type="ARBA" id="ARBA00004651"/>
    </source>
</evidence>
<reference evidence="7" key="1">
    <citation type="submission" date="2022-07" db="EMBL/GenBank/DDBJ databases">
        <title>Gramela sediminis sp. nov., isolated from deep-sea sediment of the Indian Ocean.</title>
        <authorList>
            <person name="Shi H."/>
        </authorList>
    </citation>
    <scope>NUCLEOTIDE SEQUENCE</scope>
    <source>
        <strain evidence="7">GC03-9</strain>
    </source>
</reference>
<dbReference type="PANTHER" id="PTHR30213:SF0">
    <property type="entry name" value="UPF0761 MEMBRANE PROTEIN YIHY"/>
    <property type="match status" value="1"/>
</dbReference>
<feature type="transmembrane region" description="Helical" evidence="6">
    <location>
        <begin position="195"/>
        <end position="215"/>
    </location>
</feature>
<evidence type="ECO:0000313" key="8">
    <source>
        <dbReference type="Proteomes" id="UP001155280"/>
    </source>
</evidence>
<dbReference type="RefSeq" id="WP_241550997.1">
    <property type="nucleotide sequence ID" value="NZ_JANCNS010000001.1"/>
</dbReference>
<feature type="transmembrane region" description="Helical" evidence="6">
    <location>
        <begin position="261"/>
        <end position="283"/>
    </location>
</feature>
<dbReference type="GO" id="GO:0005886">
    <property type="term" value="C:plasma membrane"/>
    <property type="evidence" value="ECO:0007669"/>
    <property type="project" value="UniProtKB-SubCell"/>
</dbReference>
<evidence type="ECO:0000256" key="3">
    <source>
        <dbReference type="ARBA" id="ARBA00022692"/>
    </source>
</evidence>
<sequence length="307" mass="34154">MEEQIQKTFSYKKRSKAPGFSAKPWKQIGKGVLKQLKTDHVQIVSAGVAFYFFLAIFPAIAALLAIYSLAFDPASIQEHLSGISAAMPAEVYGIIKQVINSSLQQSQETLGWSLVISILLSIWSANKGTSAIFEGVNIAYNLKNTRGFLKKTILTLAFTLGTVILGIIGVALVIVFPGLIDKLELPGFWKELIGFLRWVIMGMLLTFFMAAIYRLAPCRKSPKFRWFSFGTILATILWLAGSLLFSWYVENFGTYGEAYGSFAAVIILLLWFFLFSFMVLLGAEVNSEIERHTNPGTTRIMGFANRD</sequence>
<keyword evidence="5 6" id="KW-0472">Membrane</keyword>
<keyword evidence="8" id="KW-1185">Reference proteome</keyword>
<dbReference type="Proteomes" id="UP001155280">
    <property type="component" value="Unassembled WGS sequence"/>
</dbReference>
<feature type="transmembrane region" description="Helical" evidence="6">
    <location>
        <begin position="110"/>
        <end position="133"/>
    </location>
</feature>
<organism evidence="7 8">
    <name type="scientific">Christiangramia oceanisediminis</name>
    <dbReference type="NCBI Taxonomy" id="2920386"/>
    <lineage>
        <taxon>Bacteria</taxon>
        <taxon>Pseudomonadati</taxon>
        <taxon>Bacteroidota</taxon>
        <taxon>Flavobacteriia</taxon>
        <taxon>Flavobacteriales</taxon>
        <taxon>Flavobacteriaceae</taxon>
        <taxon>Christiangramia</taxon>
    </lineage>
</organism>
<dbReference type="PANTHER" id="PTHR30213">
    <property type="entry name" value="INNER MEMBRANE PROTEIN YHJD"/>
    <property type="match status" value="1"/>
</dbReference>
<keyword evidence="2" id="KW-1003">Cell membrane</keyword>